<keyword evidence="2" id="KW-0732">Signal</keyword>
<sequence length="184" mass="20736">MALLGFEDTNNEIQWLCGGSLISDQFILTAAHCLYHKQFGDVKHVRVGDLQIESDQDDAQPQDFTVLEKFRHPDYKYPSQYNDIALLKLNRKAALSNYVRPACLETRPTVNFNYHPVASGWGKTAFLGETSTALLKVVLDYFTHTECDEAYKNNRGIKLRTGIIDASQVCAGSRNESKDTCQVI</sequence>
<dbReference type="FunFam" id="2.40.10.10:FF:000028">
    <property type="entry name" value="Serine protease easter"/>
    <property type="match status" value="1"/>
</dbReference>
<evidence type="ECO:0000259" key="8">
    <source>
        <dbReference type="PROSITE" id="PS50240"/>
    </source>
</evidence>
<dbReference type="SUPFAM" id="SSF50494">
    <property type="entry name" value="Trypsin-like serine proteases"/>
    <property type="match status" value="1"/>
</dbReference>
<organism evidence="9 10">
    <name type="scientific">Ignelater luminosus</name>
    <name type="common">Cucubano</name>
    <name type="synonym">Pyrophorus luminosus</name>
    <dbReference type="NCBI Taxonomy" id="2038154"/>
    <lineage>
        <taxon>Eukaryota</taxon>
        <taxon>Metazoa</taxon>
        <taxon>Ecdysozoa</taxon>
        <taxon>Arthropoda</taxon>
        <taxon>Hexapoda</taxon>
        <taxon>Insecta</taxon>
        <taxon>Pterygota</taxon>
        <taxon>Neoptera</taxon>
        <taxon>Endopterygota</taxon>
        <taxon>Coleoptera</taxon>
        <taxon>Polyphaga</taxon>
        <taxon>Elateriformia</taxon>
        <taxon>Elateroidea</taxon>
        <taxon>Elateridae</taxon>
        <taxon>Agrypninae</taxon>
        <taxon>Pyrophorini</taxon>
        <taxon>Ignelater</taxon>
    </lineage>
</organism>
<dbReference type="InterPro" id="IPR009003">
    <property type="entry name" value="Peptidase_S1_PA"/>
</dbReference>
<dbReference type="InterPro" id="IPR001254">
    <property type="entry name" value="Trypsin_dom"/>
</dbReference>
<evidence type="ECO:0000256" key="4">
    <source>
        <dbReference type="ARBA" id="ARBA00022825"/>
    </source>
</evidence>
<feature type="domain" description="Peptidase S1" evidence="8">
    <location>
        <begin position="1"/>
        <end position="182"/>
    </location>
</feature>
<dbReference type="Proteomes" id="UP000801492">
    <property type="component" value="Unassembled WGS sequence"/>
</dbReference>
<dbReference type="EMBL" id="VTPC01089513">
    <property type="protein sequence ID" value="KAF2885825.1"/>
    <property type="molecule type" value="Genomic_DNA"/>
</dbReference>
<dbReference type="InterPro" id="IPR001314">
    <property type="entry name" value="Peptidase_S1A"/>
</dbReference>
<dbReference type="GO" id="GO:0004252">
    <property type="term" value="F:serine-type endopeptidase activity"/>
    <property type="evidence" value="ECO:0007669"/>
    <property type="project" value="InterPro"/>
</dbReference>
<evidence type="ECO:0000256" key="6">
    <source>
        <dbReference type="ARBA" id="ARBA00023180"/>
    </source>
</evidence>
<dbReference type="SMART" id="SM00020">
    <property type="entry name" value="Tryp_SPc"/>
    <property type="match status" value="1"/>
</dbReference>
<dbReference type="InterPro" id="IPR050127">
    <property type="entry name" value="Serine_Proteases_S1"/>
</dbReference>
<keyword evidence="5" id="KW-1015">Disulfide bond</keyword>
<dbReference type="InterPro" id="IPR043504">
    <property type="entry name" value="Peptidase_S1_PA_chymotrypsin"/>
</dbReference>
<dbReference type="GO" id="GO:0006508">
    <property type="term" value="P:proteolysis"/>
    <property type="evidence" value="ECO:0007669"/>
    <property type="project" value="UniProtKB-KW"/>
</dbReference>
<keyword evidence="4" id="KW-0720">Serine protease</keyword>
<proteinExistence type="inferred from homology"/>
<evidence type="ECO:0000256" key="2">
    <source>
        <dbReference type="ARBA" id="ARBA00022729"/>
    </source>
</evidence>
<evidence type="ECO:0000256" key="3">
    <source>
        <dbReference type="ARBA" id="ARBA00022801"/>
    </source>
</evidence>
<reference evidence="9" key="1">
    <citation type="submission" date="2019-08" db="EMBL/GenBank/DDBJ databases">
        <title>The genome of the North American firefly Photinus pyralis.</title>
        <authorList>
            <consortium name="Photinus pyralis genome working group"/>
            <person name="Fallon T.R."/>
            <person name="Sander Lower S.E."/>
            <person name="Weng J.-K."/>
        </authorList>
    </citation>
    <scope>NUCLEOTIDE SEQUENCE</scope>
    <source>
        <strain evidence="9">TRF0915ILg1</strain>
        <tissue evidence="9">Whole body</tissue>
    </source>
</reference>
<dbReference type="PROSITE" id="PS50240">
    <property type="entry name" value="TRYPSIN_DOM"/>
    <property type="match status" value="1"/>
</dbReference>
<keyword evidence="1" id="KW-0645">Protease</keyword>
<dbReference type="GO" id="GO:0005615">
    <property type="term" value="C:extracellular space"/>
    <property type="evidence" value="ECO:0007669"/>
    <property type="project" value="TreeGrafter"/>
</dbReference>
<dbReference type="PANTHER" id="PTHR24264:SF54">
    <property type="entry name" value="PEPTIDASE S1 DOMAIN-CONTAINING PROTEIN"/>
    <property type="match status" value="1"/>
</dbReference>
<dbReference type="PRINTS" id="PR00722">
    <property type="entry name" value="CHYMOTRYPSIN"/>
</dbReference>
<dbReference type="OrthoDB" id="6339452at2759"/>
<dbReference type="PROSITE" id="PS00134">
    <property type="entry name" value="TRYPSIN_HIS"/>
    <property type="match status" value="1"/>
</dbReference>
<evidence type="ECO:0000256" key="1">
    <source>
        <dbReference type="ARBA" id="ARBA00022670"/>
    </source>
</evidence>
<dbReference type="Pfam" id="PF00089">
    <property type="entry name" value="Trypsin"/>
    <property type="match status" value="1"/>
</dbReference>
<dbReference type="PANTHER" id="PTHR24264">
    <property type="entry name" value="TRYPSIN-RELATED"/>
    <property type="match status" value="1"/>
</dbReference>
<accession>A0A8K0FZ05</accession>
<dbReference type="Gene3D" id="2.40.10.10">
    <property type="entry name" value="Trypsin-like serine proteases"/>
    <property type="match status" value="2"/>
</dbReference>
<dbReference type="InterPro" id="IPR018114">
    <property type="entry name" value="TRYPSIN_HIS"/>
</dbReference>
<evidence type="ECO:0000313" key="10">
    <source>
        <dbReference type="Proteomes" id="UP000801492"/>
    </source>
</evidence>
<keyword evidence="6" id="KW-0325">Glycoprotein</keyword>
<evidence type="ECO:0000256" key="7">
    <source>
        <dbReference type="ARBA" id="ARBA00024195"/>
    </source>
</evidence>
<dbReference type="AlphaFoldDB" id="A0A8K0FZ05"/>
<keyword evidence="10" id="KW-1185">Reference proteome</keyword>
<gene>
    <name evidence="9" type="ORF">ILUMI_20348</name>
</gene>
<evidence type="ECO:0000256" key="5">
    <source>
        <dbReference type="ARBA" id="ARBA00023157"/>
    </source>
</evidence>
<evidence type="ECO:0000313" key="9">
    <source>
        <dbReference type="EMBL" id="KAF2885825.1"/>
    </source>
</evidence>
<keyword evidence="3" id="KW-0378">Hydrolase</keyword>
<name>A0A8K0FZ05_IGNLU</name>
<protein>
    <recommendedName>
        <fullName evidence="8">Peptidase S1 domain-containing protein</fullName>
    </recommendedName>
</protein>
<comment type="caution">
    <text evidence="9">The sequence shown here is derived from an EMBL/GenBank/DDBJ whole genome shotgun (WGS) entry which is preliminary data.</text>
</comment>
<comment type="similarity">
    <text evidence="7">Belongs to the peptidase S1 family. CLIP subfamily.</text>
</comment>
<dbReference type="CDD" id="cd00190">
    <property type="entry name" value="Tryp_SPc"/>
    <property type="match status" value="1"/>
</dbReference>